<organism evidence="5 6">
    <name type="scientific">Kitasatospora viridis</name>
    <dbReference type="NCBI Taxonomy" id="281105"/>
    <lineage>
        <taxon>Bacteria</taxon>
        <taxon>Bacillati</taxon>
        <taxon>Actinomycetota</taxon>
        <taxon>Actinomycetes</taxon>
        <taxon>Kitasatosporales</taxon>
        <taxon>Streptomycetaceae</taxon>
        <taxon>Kitasatospora</taxon>
    </lineage>
</organism>
<feature type="compositionally biased region" description="Polar residues" evidence="2">
    <location>
        <begin position="1"/>
        <end position="13"/>
    </location>
</feature>
<dbReference type="RefSeq" id="WP_145906855.1">
    <property type="nucleotide sequence ID" value="NZ_BAAAMZ010000003.1"/>
</dbReference>
<dbReference type="Proteomes" id="UP000317940">
    <property type="component" value="Unassembled WGS sequence"/>
</dbReference>
<dbReference type="InterPro" id="IPR015914">
    <property type="entry name" value="PAPs_N"/>
</dbReference>
<gene>
    <name evidence="5" type="ORF">FHX73_114692</name>
</gene>
<evidence type="ECO:0000313" key="5">
    <source>
        <dbReference type="EMBL" id="TWG00812.1"/>
    </source>
</evidence>
<dbReference type="SUPFAM" id="SSF49363">
    <property type="entry name" value="Purple acid phosphatase, N-terminal domain"/>
    <property type="match status" value="1"/>
</dbReference>
<name>A0A561UN83_9ACTN</name>
<dbReference type="PANTHER" id="PTHR22953">
    <property type="entry name" value="ACID PHOSPHATASE RELATED"/>
    <property type="match status" value="1"/>
</dbReference>
<dbReference type="Gene3D" id="3.60.21.10">
    <property type="match status" value="1"/>
</dbReference>
<dbReference type="InterPro" id="IPR029052">
    <property type="entry name" value="Metallo-depent_PP-like"/>
</dbReference>
<reference evidence="5 6" key="1">
    <citation type="submission" date="2019-06" db="EMBL/GenBank/DDBJ databases">
        <title>Sequencing the genomes of 1000 actinobacteria strains.</title>
        <authorList>
            <person name="Klenk H.-P."/>
        </authorList>
    </citation>
    <scope>NUCLEOTIDE SEQUENCE [LARGE SCALE GENOMIC DNA]</scope>
    <source>
        <strain evidence="5 6">DSM 44826</strain>
    </source>
</reference>
<dbReference type="InterPro" id="IPR006311">
    <property type="entry name" value="TAT_signal"/>
</dbReference>
<dbReference type="GO" id="GO:0003993">
    <property type="term" value="F:acid phosphatase activity"/>
    <property type="evidence" value="ECO:0007669"/>
    <property type="project" value="InterPro"/>
</dbReference>
<comment type="caution">
    <text evidence="5">The sequence shown here is derived from an EMBL/GenBank/DDBJ whole genome shotgun (WGS) entry which is preliminary data.</text>
</comment>
<protein>
    <submittedName>
        <fullName evidence="5">Calcineurin-like phosphoesterase family protein</fullName>
    </submittedName>
</protein>
<dbReference type="Pfam" id="PF00149">
    <property type="entry name" value="Metallophos"/>
    <property type="match status" value="1"/>
</dbReference>
<dbReference type="SUPFAM" id="SSF56300">
    <property type="entry name" value="Metallo-dependent phosphatases"/>
    <property type="match status" value="1"/>
</dbReference>
<sequence length="559" mass="59056">MDQPNDAPSTNPAEGTVSRRSALRLTATVGGAALAAAPLLAATPAAADAPSGNSGDGTDNGSDNNSGNGSAGAGSPLLLTRPESMGAPAVEGLHLTFGADPTRQMTASWTTDGPVRRPRVQLGSLDGGFGHTVQAETRTYVDGASGRTVYTHHARMQNLRPGAYYTYAALHDGGRPDAGTFRTADRGRHPFTFTSFGDQAVPITTWQPNGKGGYTSVPSGIASPASADIVAGIEQVDPLFHLLNGDLCYANISPDRLRTWQGFHANNTRSARYRPWMPAAGNHENEKANGPIGFTAFQTRFDLPDNGGDDETKGLWYSFTVGSVHVVVLQNDDVAYQDAGDSYVHGYSGGAQQAWLEQDLAAARANRSIDWVVVCMHQVMISSSDANGADRGVREQWGPLFDRYQVDLVVCGHEHDYERSLPVRGVVSGSETLTPNPVSTATDVMDTSQGTVHMVLGGGGTSSPSNASFFQPAKAKVVTGVGAVGANGKRAPIYVFEDAPWIGNRDLDHSYGFAAFTVDPGTRPGATTSIHVTYYTVAQPDGSISPLETFVLQRKRSDG</sequence>
<accession>A0A561UN83</accession>
<feature type="compositionally biased region" description="Low complexity" evidence="2">
    <location>
        <begin position="45"/>
        <end position="68"/>
    </location>
</feature>
<dbReference type="EMBL" id="VIWT01000001">
    <property type="protein sequence ID" value="TWG00812.1"/>
    <property type="molecule type" value="Genomic_DNA"/>
</dbReference>
<dbReference type="OrthoDB" id="9804511at2"/>
<feature type="region of interest" description="Disordered" evidence="2">
    <location>
        <begin position="1"/>
        <end position="20"/>
    </location>
</feature>
<dbReference type="GO" id="GO:0046872">
    <property type="term" value="F:metal ion binding"/>
    <property type="evidence" value="ECO:0007669"/>
    <property type="project" value="InterPro"/>
</dbReference>
<dbReference type="InterPro" id="IPR004843">
    <property type="entry name" value="Calcineurin-like_PHP"/>
</dbReference>
<keyword evidence="1" id="KW-0732">Signal</keyword>
<dbReference type="InterPro" id="IPR039331">
    <property type="entry name" value="PAPs-like"/>
</dbReference>
<feature type="region of interest" description="Disordered" evidence="2">
    <location>
        <begin position="45"/>
        <end position="82"/>
    </location>
</feature>
<dbReference type="PANTHER" id="PTHR22953:SF153">
    <property type="entry name" value="PURPLE ACID PHOSPHATASE"/>
    <property type="match status" value="1"/>
</dbReference>
<dbReference type="Pfam" id="PF16656">
    <property type="entry name" value="Pur_ac_phosph_N"/>
    <property type="match status" value="1"/>
</dbReference>
<feature type="domain" description="Purple acid phosphatase N-terminal" evidence="4">
    <location>
        <begin position="91"/>
        <end position="183"/>
    </location>
</feature>
<dbReference type="Gene3D" id="2.60.40.380">
    <property type="entry name" value="Purple acid phosphatase-like, N-terminal"/>
    <property type="match status" value="1"/>
</dbReference>
<proteinExistence type="predicted"/>
<evidence type="ECO:0000256" key="2">
    <source>
        <dbReference type="SAM" id="MobiDB-lite"/>
    </source>
</evidence>
<dbReference type="InterPro" id="IPR008963">
    <property type="entry name" value="Purple_acid_Pase-like_N"/>
</dbReference>
<dbReference type="PROSITE" id="PS51318">
    <property type="entry name" value="TAT"/>
    <property type="match status" value="1"/>
</dbReference>
<feature type="domain" description="Calcineurin-like phosphoesterase" evidence="3">
    <location>
        <begin position="236"/>
        <end position="417"/>
    </location>
</feature>
<evidence type="ECO:0000256" key="1">
    <source>
        <dbReference type="ARBA" id="ARBA00022729"/>
    </source>
</evidence>
<keyword evidence="6" id="KW-1185">Reference proteome</keyword>
<evidence type="ECO:0000313" key="6">
    <source>
        <dbReference type="Proteomes" id="UP000317940"/>
    </source>
</evidence>
<evidence type="ECO:0000259" key="3">
    <source>
        <dbReference type="Pfam" id="PF00149"/>
    </source>
</evidence>
<dbReference type="AlphaFoldDB" id="A0A561UN83"/>
<evidence type="ECO:0000259" key="4">
    <source>
        <dbReference type="Pfam" id="PF16656"/>
    </source>
</evidence>